<dbReference type="EMBL" id="AP017313">
    <property type="protein sequence ID" value="BAU56198.1"/>
    <property type="molecule type" value="Genomic_DNA"/>
</dbReference>
<evidence type="ECO:0000256" key="3">
    <source>
        <dbReference type="ARBA" id="ARBA00022553"/>
    </source>
</evidence>
<protein>
    <recommendedName>
        <fullName evidence="2">histidine kinase</fullName>
        <ecNumber evidence="2">2.7.13.3</ecNumber>
    </recommendedName>
</protein>
<dbReference type="InterPro" id="IPR036097">
    <property type="entry name" value="HisK_dim/P_sf"/>
</dbReference>
<dbReference type="SMART" id="SM00387">
    <property type="entry name" value="HATPase_c"/>
    <property type="match status" value="1"/>
</dbReference>
<dbReference type="GO" id="GO:0000155">
    <property type="term" value="F:phosphorelay sensor kinase activity"/>
    <property type="evidence" value="ECO:0007669"/>
    <property type="project" value="InterPro"/>
</dbReference>
<keyword evidence="3" id="KW-0597">Phosphoprotein</keyword>
<dbReference type="InterPro" id="IPR001610">
    <property type="entry name" value="PAC"/>
</dbReference>
<dbReference type="SMART" id="SM00086">
    <property type="entry name" value="PAC"/>
    <property type="match status" value="1"/>
</dbReference>
<dbReference type="InterPro" id="IPR035965">
    <property type="entry name" value="PAS-like_dom_sf"/>
</dbReference>
<evidence type="ECO:0000256" key="4">
    <source>
        <dbReference type="ARBA" id="ARBA00022679"/>
    </source>
</evidence>
<dbReference type="Proteomes" id="UP000218263">
    <property type="component" value="Chromosome"/>
</dbReference>
<dbReference type="NCBIfam" id="TIGR00229">
    <property type="entry name" value="sensory_box"/>
    <property type="match status" value="1"/>
</dbReference>
<dbReference type="PROSITE" id="PS50113">
    <property type="entry name" value="PAC"/>
    <property type="match status" value="1"/>
</dbReference>
<dbReference type="InterPro" id="IPR004358">
    <property type="entry name" value="Sig_transdc_His_kin-like_C"/>
</dbReference>
<dbReference type="Gene3D" id="1.10.287.130">
    <property type="match status" value="1"/>
</dbReference>
<proteinExistence type="predicted"/>
<gene>
    <name evidence="6" type="primary">cph1_8</name>
    <name evidence="6" type="ORF">MgSA37_04395</name>
</gene>
<dbReference type="OrthoDB" id="9766459at2"/>
<keyword evidence="7" id="KW-1185">Reference proteome</keyword>
<dbReference type="PRINTS" id="PR00344">
    <property type="entry name" value="BCTRLSENSOR"/>
</dbReference>
<dbReference type="Gene3D" id="3.30.450.20">
    <property type="entry name" value="PAS domain"/>
    <property type="match status" value="1"/>
</dbReference>
<dbReference type="SUPFAM" id="SSF55785">
    <property type="entry name" value="PYP-like sensor domain (PAS domain)"/>
    <property type="match status" value="1"/>
</dbReference>
<dbReference type="InterPro" id="IPR005467">
    <property type="entry name" value="His_kinase_dom"/>
</dbReference>
<evidence type="ECO:0000313" key="6">
    <source>
        <dbReference type="EMBL" id="BAU56198.1"/>
    </source>
</evidence>
<sequence>MIVIHQNRKRSVLFASTGFFVISLGIAALIGWLLNVGVLKSVFSAYVTMKFNTSLCFIISGLSFLLLTRYNDSFSKSLMRLLLFCFGAVALVSFSQDIFHYSAGIDQLFITDHNLIVPGHLFPGRISPSTALCFILLAIGLWNVGAKGIFYRNIAQYFLHAITLIAFISLIGYLFSVPYALKFSFFSTMALNTAIAFLLFSIVASLINDDLGFTGLYMGAGIGNIIARKFFPGMIIALLVLAYISIELERAEYISTEFGVIITTASFLITGLFLTRSTVKEMNFLDLKRTEAENETRLLNKNLEKIILQRTNDLKRSNARFLTIFNASPICIAIARTDNGEYEDVNPALLEMLEFKREEIIGHSAADLSIITADYRQYFADRMVDHGSIKNEDTILKGKNGDIKHCILSAEVLDDGNDKYLMSFVYDITERKITENNLQETKKDLEILADKLTGQNKQLLSFAHIISHNLRAPVSNLNLLVHFYKESTTELEKEELWGNFDTVIGHLNSTLDELLETLKIQEDIAKEREILSFEKTFNSVKETLIGQIKETHAIINVDFTKAQDIVYPKIYLESIMLNLVSNALKYKSPERAPRITITSDNINGELMLSVQDNGLGIDLARHSKNLFGLRQTFHRHSEAKGLGLFLTKTQVETMGGEISAESEVDKGTIFKVKFNRNEE</sequence>
<dbReference type="CDD" id="cd00130">
    <property type="entry name" value="PAS"/>
    <property type="match status" value="1"/>
</dbReference>
<keyword evidence="5" id="KW-0418">Kinase</keyword>
<dbReference type="Pfam" id="PF13426">
    <property type="entry name" value="PAS_9"/>
    <property type="match status" value="1"/>
</dbReference>
<evidence type="ECO:0000256" key="2">
    <source>
        <dbReference type="ARBA" id="ARBA00012438"/>
    </source>
</evidence>
<evidence type="ECO:0000256" key="1">
    <source>
        <dbReference type="ARBA" id="ARBA00000085"/>
    </source>
</evidence>
<dbReference type="Pfam" id="PF02518">
    <property type="entry name" value="HATPase_c"/>
    <property type="match status" value="1"/>
</dbReference>
<dbReference type="InterPro" id="IPR000014">
    <property type="entry name" value="PAS"/>
</dbReference>
<dbReference type="PANTHER" id="PTHR43304">
    <property type="entry name" value="PHYTOCHROME-LIKE PROTEIN CPH1"/>
    <property type="match status" value="1"/>
</dbReference>
<dbReference type="InterPro" id="IPR052162">
    <property type="entry name" value="Sensor_kinase/Photoreceptor"/>
</dbReference>
<dbReference type="InterPro" id="IPR036890">
    <property type="entry name" value="HATPase_C_sf"/>
</dbReference>
<keyword evidence="4 6" id="KW-0808">Transferase</keyword>
<dbReference type="InterPro" id="IPR000700">
    <property type="entry name" value="PAS-assoc_C"/>
</dbReference>
<dbReference type="PANTHER" id="PTHR43304:SF1">
    <property type="entry name" value="PAC DOMAIN-CONTAINING PROTEIN"/>
    <property type="match status" value="1"/>
</dbReference>
<dbReference type="InterPro" id="IPR003594">
    <property type="entry name" value="HATPase_dom"/>
</dbReference>
<comment type="catalytic activity">
    <reaction evidence="1">
        <text>ATP + protein L-histidine = ADP + protein N-phospho-L-histidine.</text>
        <dbReference type="EC" id="2.7.13.3"/>
    </reaction>
</comment>
<dbReference type="AlphaFoldDB" id="A0A110B4G5"/>
<dbReference type="RefSeq" id="WP_096354849.1">
    <property type="nucleotide sequence ID" value="NZ_AP017313.1"/>
</dbReference>
<dbReference type="EC" id="2.7.13.3" evidence="2"/>
<dbReference type="SUPFAM" id="SSF47384">
    <property type="entry name" value="Homodimeric domain of signal transducing histidine kinase"/>
    <property type="match status" value="1"/>
</dbReference>
<dbReference type="SUPFAM" id="SSF55874">
    <property type="entry name" value="ATPase domain of HSP90 chaperone/DNA topoisomerase II/histidine kinase"/>
    <property type="match status" value="1"/>
</dbReference>
<dbReference type="PROSITE" id="PS50109">
    <property type="entry name" value="HIS_KIN"/>
    <property type="match status" value="1"/>
</dbReference>
<reference evidence="6 7" key="1">
    <citation type="submission" date="2015-12" db="EMBL/GenBank/DDBJ databases">
        <title>Genome sequence of Mucilaginibacter gotjawali.</title>
        <authorList>
            <person name="Lee J.S."/>
            <person name="Lee K.C."/>
            <person name="Kim K.K."/>
            <person name="Lee B.W."/>
        </authorList>
    </citation>
    <scope>NUCLEOTIDE SEQUENCE [LARGE SCALE GENOMIC DNA]</scope>
    <source>
        <strain evidence="6 7">SA3-7</strain>
    </source>
</reference>
<accession>A0A110B4G5</accession>
<organism evidence="6 7">
    <name type="scientific">Mucilaginibacter gotjawali</name>
    <dbReference type="NCBI Taxonomy" id="1550579"/>
    <lineage>
        <taxon>Bacteria</taxon>
        <taxon>Pseudomonadati</taxon>
        <taxon>Bacteroidota</taxon>
        <taxon>Sphingobacteriia</taxon>
        <taxon>Sphingobacteriales</taxon>
        <taxon>Sphingobacteriaceae</taxon>
        <taxon>Mucilaginibacter</taxon>
    </lineage>
</organism>
<name>A0A110B4G5_9SPHI</name>
<dbReference type="Gene3D" id="3.30.565.10">
    <property type="entry name" value="Histidine kinase-like ATPase, C-terminal domain"/>
    <property type="match status" value="1"/>
</dbReference>
<dbReference type="KEGG" id="mgot:MgSA37_04395"/>
<evidence type="ECO:0000256" key="5">
    <source>
        <dbReference type="ARBA" id="ARBA00022777"/>
    </source>
</evidence>
<evidence type="ECO:0000313" key="7">
    <source>
        <dbReference type="Proteomes" id="UP000218263"/>
    </source>
</evidence>